<evidence type="ECO:0000313" key="2">
    <source>
        <dbReference type="EMBL" id="CUQ21618.1"/>
    </source>
</evidence>
<gene>
    <name evidence="1" type="ORF">ERS852494_01779</name>
    <name evidence="2" type="ORF">ERS852558_02203</name>
</gene>
<evidence type="ECO:0000313" key="1">
    <source>
        <dbReference type="EMBL" id="CUP21462.1"/>
    </source>
</evidence>
<organism evidence="2 4">
    <name type="scientific">Bacteroides caccae</name>
    <dbReference type="NCBI Taxonomy" id="47678"/>
    <lineage>
        <taxon>Bacteria</taxon>
        <taxon>Pseudomonadati</taxon>
        <taxon>Bacteroidota</taxon>
        <taxon>Bacteroidia</taxon>
        <taxon>Bacteroidales</taxon>
        <taxon>Bacteroidaceae</taxon>
        <taxon>Bacteroides</taxon>
    </lineage>
</organism>
<name>A0A174UNK4_9BACE</name>
<evidence type="ECO:0000313" key="4">
    <source>
        <dbReference type="Proteomes" id="UP000095725"/>
    </source>
</evidence>
<accession>A0A174UNK4</accession>
<dbReference type="Proteomes" id="UP000095657">
    <property type="component" value="Unassembled WGS sequence"/>
</dbReference>
<protein>
    <submittedName>
        <fullName evidence="2">Uncharacterized protein</fullName>
    </submittedName>
</protein>
<evidence type="ECO:0000313" key="3">
    <source>
        <dbReference type="Proteomes" id="UP000095657"/>
    </source>
</evidence>
<dbReference type="Proteomes" id="UP000095725">
    <property type="component" value="Unassembled WGS sequence"/>
</dbReference>
<reference evidence="3 4" key="1">
    <citation type="submission" date="2015-09" db="EMBL/GenBank/DDBJ databases">
        <authorList>
            <consortium name="Pathogen Informatics"/>
        </authorList>
    </citation>
    <scope>NUCLEOTIDE SEQUENCE [LARGE SCALE GENOMIC DNA]</scope>
    <source>
        <strain evidence="1 3">2789STDY5834880</strain>
        <strain evidence="2 4">2789STDY5834946</strain>
    </source>
</reference>
<dbReference type="AlphaFoldDB" id="A0A174UNK4"/>
<sequence>MTDQVLNKRKFLFRFRLKNQEDIIYITSFDLILIFQWDLLKETKFGNQVR</sequence>
<dbReference type="EMBL" id="CZBL01000008">
    <property type="protein sequence ID" value="CUQ21618.1"/>
    <property type="molecule type" value="Genomic_DNA"/>
</dbReference>
<dbReference type="EMBL" id="CZAI01000003">
    <property type="protein sequence ID" value="CUP21462.1"/>
    <property type="molecule type" value="Genomic_DNA"/>
</dbReference>
<proteinExistence type="predicted"/>